<evidence type="ECO:0000313" key="2">
    <source>
        <dbReference type="Proteomes" id="UP001209803"/>
    </source>
</evidence>
<organism evidence="1 2">
    <name type="scientific">Roseibium porphyridii</name>
    <dbReference type="NCBI Taxonomy" id="2866279"/>
    <lineage>
        <taxon>Bacteria</taxon>
        <taxon>Pseudomonadati</taxon>
        <taxon>Pseudomonadota</taxon>
        <taxon>Alphaproteobacteria</taxon>
        <taxon>Hyphomicrobiales</taxon>
        <taxon>Stappiaceae</taxon>
        <taxon>Roseibium</taxon>
    </lineage>
</organism>
<keyword evidence="2" id="KW-1185">Reference proteome</keyword>
<dbReference type="EMBL" id="CP120863">
    <property type="protein sequence ID" value="WFE92283.1"/>
    <property type="molecule type" value="Genomic_DNA"/>
</dbReference>
<evidence type="ECO:0008006" key="3">
    <source>
        <dbReference type="Google" id="ProtNLM"/>
    </source>
</evidence>
<name>A0ABY8FI93_9HYPH</name>
<reference evidence="1 2" key="1">
    <citation type="submission" date="2023-03" db="EMBL/GenBank/DDBJ databases">
        <title>Roseibium porphyridii sp. nov. and Roseibium rhodosorbium sp. nov. isolated from marine algae, Porphyridium cruentum and Rhodosorus marinus, respectively.</title>
        <authorList>
            <person name="Lee M.W."/>
            <person name="Choi B.J."/>
            <person name="Lee J.K."/>
            <person name="Choi D.G."/>
            <person name="Baek J.H."/>
            <person name="Bayburt H."/>
            <person name="Kim J.M."/>
            <person name="Han D.M."/>
            <person name="Kim K.H."/>
            <person name="Jeon C.O."/>
        </authorList>
    </citation>
    <scope>NUCLEOTIDE SEQUENCE [LARGE SCALE GENOMIC DNA]</scope>
    <source>
        <strain evidence="1 2">KMA01</strain>
    </source>
</reference>
<evidence type="ECO:0000313" key="1">
    <source>
        <dbReference type="EMBL" id="WFE92283.1"/>
    </source>
</evidence>
<dbReference type="RefSeq" id="WP_265682299.1">
    <property type="nucleotide sequence ID" value="NZ_CP120863.1"/>
</dbReference>
<dbReference type="Proteomes" id="UP001209803">
    <property type="component" value="Chromosome"/>
</dbReference>
<accession>A0ABY8FI93</accession>
<gene>
    <name evidence="1" type="ORF">K1718_13235</name>
</gene>
<protein>
    <recommendedName>
        <fullName evidence="3">MarR family transcriptional regulator</fullName>
    </recommendedName>
</protein>
<proteinExistence type="predicted"/>
<sequence length="212" mass="23761">MSIQLELRVTAGKPIYRGHDHYWSVIRDLGKNAHFTKFEIAQRCNDPTDKCIDDFLGRLKKAGFIETVKTTYGPTAKNGRARRDVYRLVRRPATTPLLNRDGTVGIQSLGQANMWKAMRAVSQFNKHELAVVATTDEVTVSVETASRYARLLDQAGYLQVLKAGGPGVPRVWRLKPSMNTGPKAPKILRSKMVYDSNRMEIMGRPQAEECAA</sequence>